<protein>
    <submittedName>
        <fullName evidence="1">Uncharacterized protein</fullName>
    </submittedName>
</protein>
<proteinExistence type="predicted"/>
<reference evidence="1" key="1">
    <citation type="journal article" date="2020" name="Nature">
        <title>Giant virus diversity and host interactions through global metagenomics.</title>
        <authorList>
            <person name="Schulz F."/>
            <person name="Roux S."/>
            <person name="Paez-Espino D."/>
            <person name="Jungbluth S."/>
            <person name="Walsh D.A."/>
            <person name="Denef V.J."/>
            <person name="McMahon K.D."/>
            <person name="Konstantinidis K.T."/>
            <person name="Eloe-Fadrosh E.A."/>
            <person name="Kyrpides N.C."/>
            <person name="Woyke T."/>
        </authorList>
    </citation>
    <scope>NUCLEOTIDE SEQUENCE</scope>
    <source>
        <strain evidence="1">GVMAG-M-3300023174-107</strain>
    </source>
</reference>
<evidence type="ECO:0000313" key="1">
    <source>
        <dbReference type="EMBL" id="QHT10589.1"/>
    </source>
</evidence>
<sequence length="154" mass="18157">MAFTRFKDDPARVNKYLEETTSIGKYHLNTPGNGLANPYIDDCHIILQKWGANLQSNSLLVENELRNLNRPLTRDINTYKKVDSHMYQYPAKHFNIDESRASLPAWLFRDNDNKEKRMDVPLKKETVTTSMSMPFQNNLQTRILEKDFYTSKYY</sequence>
<name>A0A6C0D3V3_9ZZZZ</name>
<dbReference type="EMBL" id="MN739522">
    <property type="protein sequence ID" value="QHT10589.1"/>
    <property type="molecule type" value="Genomic_DNA"/>
</dbReference>
<organism evidence="1">
    <name type="scientific">viral metagenome</name>
    <dbReference type="NCBI Taxonomy" id="1070528"/>
    <lineage>
        <taxon>unclassified sequences</taxon>
        <taxon>metagenomes</taxon>
        <taxon>organismal metagenomes</taxon>
    </lineage>
</organism>
<accession>A0A6C0D3V3</accession>
<dbReference type="AlphaFoldDB" id="A0A6C0D3V3"/>